<dbReference type="PANTHER" id="PTHR43080">
    <property type="entry name" value="CBS DOMAIN-CONTAINING PROTEIN CBSX3, MITOCHONDRIAL"/>
    <property type="match status" value="1"/>
</dbReference>
<dbReference type="Pfam" id="PF00571">
    <property type="entry name" value="CBS"/>
    <property type="match status" value="2"/>
</dbReference>
<dbReference type="Proteomes" id="UP001589628">
    <property type="component" value="Unassembled WGS sequence"/>
</dbReference>
<dbReference type="InterPro" id="IPR000644">
    <property type="entry name" value="CBS_dom"/>
</dbReference>
<dbReference type="EMBL" id="JBHLZN010000005">
    <property type="protein sequence ID" value="MFB9887516.1"/>
    <property type="molecule type" value="Genomic_DNA"/>
</dbReference>
<dbReference type="SUPFAM" id="SSF54631">
    <property type="entry name" value="CBS-domain pair"/>
    <property type="match status" value="1"/>
</dbReference>
<evidence type="ECO:0000256" key="1">
    <source>
        <dbReference type="ARBA" id="ARBA00023122"/>
    </source>
</evidence>
<keyword evidence="5" id="KW-1185">Reference proteome</keyword>
<dbReference type="RefSeq" id="WP_027312684.1">
    <property type="nucleotide sequence ID" value="NZ_JBHLZN010000005.1"/>
</dbReference>
<gene>
    <name evidence="4" type="ORF">ACFFLH_13935</name>
</gene>
<reference evidence="4 5" key="1">
    <citation type="submission" date="2024-09" db="EMBL/GenBank/DDBJ databases">
        <authorList>
            <person name="Sun Q."/>
            <person name="Mori K."/>
        </authorList>
    </citation>
    <scope>NUCLEOTIDE SEQUENCE [LARGE SCALE GENOMIC DNA]</scope>
    <source>
        <strain evidence="4 5">ATCC 51285</strain>
    </source>
</reference>
<dbReference type="PROSITE" id="PS51371">
    <property type="entry name" value="CBS"/>
    <property type="match status" value="2"/>
</dbReference>
<feature type="domain" description="CBS" evidence="3">
    <location>
        <begin position="162"/>
        <end position="219"/>
    </location>
</feature>
<name>A0ABV5ZE40_9GAMM</name>
<proteinExistence type="predicted"/>
<keyword evidence="1 2" id="KW-0129">CBS domain</keyword>
<sequence>MVFYIHEQGQRRVTPLRSILPEPKVQNVQAGAGQTISQDERHQQEPVKQTSTFTEALARQQQRRALSAGYPLKAYQQVVEQPRQSQELWVKDVMLRPAPVLPEQASVERIREAMQANHWFFVVIDEEERPVGLLSNNELGQWMLGHYGQVFETQAPNAGNLCQKRFYSCYPHSLVRDVASLFLQEHLSAMLVLDQQGQLQGLVTLPMLLQALLNLSHNERWA</sequence>
<evidence type="ECO:0000313" key="5">
    <source>
        <dbReference type="Proteomes" id="UP001589628"/>
    </source>
</evidence>
<protein>
    <submittedName>
        <fullName evidence="4">HPP family protein</fullName>
    </submittedName>
</protein>
<dbReference type="CDD" id="cd02205">
    <property type="entry name" value="CBS_pair_SF"/>
    <property type="match status" value="1"/>
</dbReference>
<dbReference type="PANTHER" id="PTHR43080:SF2">
    <property type="entry name" value="CBS DOMAIN-CONTAINING PROTEIN"/>
    <property type="match status" value="1"/>
</dbReference>
<feature type="domain" description="CBS" evidence="3">
    <location>
        <begin position="94"/>
        <end position="153"/>
    </location>
</feature>
<organism evidence="4 5">
    <name type="scientific">Balneatrix alpica</name>
    <dbReference type="NCBI Taxonomy" id="75684"/>
    <lineage>
        <taxon>Bacteria</taxon>
        <taxon>Pseudomonadati</taxon>
        <taxon>Pseudomonadota</taxon>
        <taxon>Gammaproteobacteria</taxon>
        <taxon>Oceanospirillales</taxon>
        <taxon>Balneatrichaceae</taxon>
        <taxon>Balneatrix</taxon>
    </lineage>
</organism>
<dbReference type="SMART" id="SM00116">
    <property type="entry name" value="CBS"/>
    <property type="match status" value="2"/>
</dbReference>
<evidence type="ECO:0000313" key="4">
    <source>
        <dbReference type="EMBL" id="MFB9887516.1"/>
    </source>
</evidence>
<dbReference type="Gene3D" id="3.10.580.10">
    <property type="entry name" value="CBS-domain"/>
    <property type="match status" value="1"/>
</dbReference>
<dbReference type="InterPro" id="IPR051257">
    <property type="entry name" value="Diverse_CBS-Domain"/>
</dbReference>
<dbReference type="InterPro" id="IPR046342">
    <property type="entry name" value="CBS_dom_sf"/>
</dbReference>
<accession>A0ABV5ZE40</accession>
<evidence type="ECO:0000259" key="3">
    <source>
        <dbReference type="PROSITE" id="PS51371"/>
    </source>
</evidence>
<comment type="caution">
    <text evidence="4">The sequence shown here is derived from an EMBL/GenBank/DDBJ whole genome shotgun (WGS) entry which is preliminary data.</text>
</comment>
<evidence type="ECO:0000256" key="2">
    <source>
        <dbReference type="PROSITE-ProRule" id="PRU00703"/>
    </source>
</evidence>